<evidence type="ECO:0000313" key="9">
    <source>
        <dbReference type="EMBL" id="MDC8770431.1"/>
    </source>
</evidence>
<dbReference type="InterPro" id="IPR051533">
    <property type="entry name" value="WaaL-like"/>
</dbReference>
<reference evidence="9 10" key="1">
    <citation type="submission" date="2022-10" db="EMBL/GenBank/DDBJ databases">
        <title>Paucibacter sp. hw1 Genome sequencing.</title>
        <authorList>
            <person name="Park S."/>
        </authorList>
    </citation>
    <scope>NUCLEOTIDE SEQUENCE [LARGE SCALE GENOMIC DNA]</scope>
    <source>
        <strain evidence="10">hw1</strain>
    </source>
</reference>
<feature type="transmembrane region" description="Helical" evidence="5">
    <location>
        <begin position="104"/>
        <end position="123"/>
    </location>
</feature>
<dbReference type="Pfam" id="PF04932">
    <property type="entry name" value="Wzy_C"/>
    <property type="match status" value="1"/>
</dbReference>
<dbReference type="Pfam" id="PF11846">
    <property type="entry name" value="Wzy_C_2"/>
    <property type="match status" value="1"/>
</dbReference>
<evidence type="ECO:0000256" key="2">
    <source>
        <dbReference type="ARBA" id="ARBA00022692"/>
    </source>
</evidence>
<feature type="transmembrane region" description="Helical" evidence="5">
    <location>
        <begin position="78"/>
        <end position="98"/>
    </location>
</feature>
<dbReference type="InterPro" id="IPR007016">
    <property type="entry name" value="O-antigen_ligase-rel_domated"/>
</dbReference>
<comment type="caution">
    <text evidence="9">The sequence shown here is derived from an EMBL/GenBank/DDBJ whole genome shotgun (WGS) entry which is preliminary data.</text>
</comment>
<keyword evidence="4 5" id="KW-0472">Membrane</keyword>
<evidence type="ECO:0000256" key="5">
    <source>
        <dbReference type="SAM" id="Phobius"/>
    </source>
</evidence>
<evidence type="ECO:0000256" key="1">
    <source>
        <dbReference type="ARBA" id="ARBA00004141"/>
    </source>
</evidence>
<keyword evidence="10" id="KW-1185">Reference proteome</keyword>
<sequence>MQKSIAPPSLMSSSPSSSSPEPLGLLAMLLACSVAPLLAYNLTPSATLFNQLTALAGWGLVLMCMSGRQAPAWRLTPAALALSLLALAPWASVLFGSLPSALALANSGMLLAALALLLAGQGLQRNERQRWLEALCWGLLLAGVLSLIVSLVQVFMPAWADGHVIARSGIPGRAVGNMRQPNHLASLLMWACVAAVYLADQGRFKSFGGALVLPLLLFGLVFAVVLSASRTGVIGVLILAAWGALDRKLGRAAKLSLMATPMLLALSWWLLSVWAASGAHPLGAESRLAEGAGSPSRLAIIANAWSLLKANPWMGVGWGDFNLAWSMTPFPDRPIAFFDHTHNIVMQLAVELGLPLSLAILGLLAFSLWRAFALSRAASAGDAVARRCAFMLVLMIGLHSLLEYPLWYAYFLLPTAFAFGLALGAPLNETPRQAKTSDSSWVWIGVLMLAASTYTAWNYLRVVDIYAPSANAQPLHQRIATGQATAMFSTQADYAAATSLPAGPAALAAAQRTAHNLIDARLMIAWAKSLHATGDDDKARYVVQRLREFRNPAGTEWLEDCELTQETGALKPFQCEPPLRDYSWRDLRQ</sequence>
<evidence type="ECO:0000256" key="3">
    <source>
        <dbReference type="ARBA" id="ARBA00022989"/>
    </source>
</evidence>
<dbReference type="PANTHER" id="PTHR37422:SF21">
    <property type="entry name" value="EXOQ-LIKE PROTEIN"/>
    <property type="match status" value="1"/>
</dbReference>
<feature type="transmembrane region" description="Helical" evidence="5">
    <location>
        <begin position="135"/>
        <end position="160"/>
    </location>
</feature>
<proteinExistence type="predicted"/>
<evidence type="ECO:0000313" key="10">
    <source>
        <dbReference type="Proteomes" id="UP001221189"/>
    </source>
</evidence>
<organism evidence="9 10">
    <name type="scientific">Roseateles albus</name>
    <dbReference type="NCBI Taxonomy" id="2987525"/>
    <lineage>
        <taxon>Bacteria</taxon>
        <taxon>Pseudomonadati</taxon>
        <taxon>Pseudomonadota</taxon>
        <taxon>Betaproteobacteria</taxon>
        <taxon>Burkholderiales</taxon>
        <taxon>Sphaerotilaceae</taxon>
        <taxon>Roseateles</taxon>
    </lineage>
</organism>
<dbReference type="InterPro" id="IPR021797">
    <property type="entry name" value="Wzy_C_2"/>
</dbReference>
<evidence type="ECO:0000259" key="8">
    <source>
        <dbReference type="Pfam" id="PF15864"/>
    </source>
</evidence>
<feature type="transmembrane region" description="Helical" evidence="5">
    <location>
        <begin position="206"/>
        <end position="223"/>
    </location>
</feature>
<feature type="transmembrane region" description="Helical" evidence="5">
    <location>
        <begin position="352"/>
        <end position="372"/>
    </location>
</feature>
<feature type="domain" description="Protein glycosylation ligase" evidence="8">
    <location>
        <begin position="174"/>
        <end position="198"/>
    </location>
</feature>
<dbReference type="InterPro" id="IPR031726">
    <property type="entry name" value="PglL_A"/>
</dbReference>
<dbReference type="Pfam" id="PF15864">
    <property type="entry name" value="PglL_A"/>
    <property type="match status" value="1"/>
</dbReference>
<keyword evidence="2 5" id="KW-0812">Transmembrane</keyword>
<keyword evidence="3 5" id="KW-1133">Transmembrane helix</keyword>
<feature type="domain" description="Virulence factor membrane-bound polymerase C-terminal" evidence="7">
    <location>
        <begin position="389"/>
        <end position="547"/>
    </location>
</feature>
<evidence type="ECO:0000256" key="4">
    <source>
        <dbReference type="ARBA" id="ARBA00023136"/>
    </source>
</evidence>
<dbReference type="PROSITE" id="PS51257">
    <property type="entry name" value="PROKAR_LIPOPROTEIN"/>
    <property type="match status" value="1"/>
</dbReference>
<dbReference type="PANTHER" id="PTHR37422">
    <property type="entry name" value="TEICHURONIC ACID BIOSYNTHESIS PROTEIN TUAE"/>
    <property type="match status" value="1"/>
</dbReference>
<evidence type="ECO:0000259" key="7">
    <source>
        <dbReference type="Pfam" id="PF11846"/>
    </source>
</evidence>
<name>A0ABT5KCD0_9BURK</name>
<feature type="transmembrane region" description="Helical" evidence="5">
    <location>
        <begin position="440"/>
        <end position="460"/>
    </location>
</feature>
<dbReference type="EMBL" id="JAQQXT010000001">
    <property type="protein sequence ID" value="MDC8770431.1"/>
    <property type="molecule type" value="Genomic_DNA"/>
</dbReference>
<comment type="subcellular location">
    <subcellularLocation>
        <location evidence="1">Membrane</location>
        <topology evidence="1">Multi-pass membrane protein</topology>
    </subcellularLocation>
</comment>
<evidence type="ECO:0000259" key="6">
    <source>
        <dbReference type="Pfam" id="PF04932"/>
    </source>
</evidence>
<protein>
    <submittedName>
        <fullName evidence="9">Wzy polymerase domain-containing protein</fullName>
    </submittedName>
</protein>
<gene>
    <name evidence="9" type="ORF">PRZ03_02520</name>
</gene>
<feature type="transmembrane region" description="Helical" evidence="5">
    <location>
        <begin position="384"/>
        <end position="402"/>
    </location>
</feature>
<accession>A0ABT5KCD0</accession>
<feature type="domain" description="O-antigen ligase-related" evidence="6">
    <location>
        <begin position="216"/>
        <end position="360"/>
    </location>
</feature>
<feature type="transmembrane region" description="Helical" evidence="5">
    <location>
        <begin position="257"/>
        <end position="277"/>
    </location>
</feature>
<dbReference type="Proteomes" id="UP001221189">
    <property type="component" value="Unassembled WGS sequence"/>
</dbReference>
<dbReference type="RefSeq" id="WP_273598869.1">
    <property type="nucleotide sequence ID" value="NZ_JAQQXT010000001.1"/>
</dbReference>